<dbReference type="SUPFAM" id="SSF57850">
    <property type="entry name" value="RING/U-box"/>
    <property type="match status" value="1"/>
</dbReference>
<dbReference type="InterPro" id="IPR001841">
    <property type="entry name" value="Znf_RING"/>
</dbReference>
<keyword evidence="10" id="KW-1185">Reference proteome</keyword>
<dbReference type="Gene3D" id="3.30.40.10">
    <property type="entry name" value="Zinc/RING finger domain, C3HC4 (zinc finger)"/>
    <property type="match status" value="1"/>
</dbReference>
<dbReference type="Gene3D" id="2.120.10.30">
    <property type="entry name" value="TolB, C-terminal domain"/>
    <property type="match status" value="1"/>
</dbReference>
<feature type="domain" description="B box-type" evidence="8">
    <location>
        <begin position="133"/>
        <end position="180"/>
    </location>
</feature>
<evidence type="ECO:0000313" key="10">
    <source>
        <dbReference type="Proteomes" id="UP000507470"/>
    </source>
</evidence>
<feature type="domain" description="B box-type" evidence="8">
    <location>
        <begin position="192"/>
        <end position="232"/>
    </location>
</feature>
<keyword evidence="1" id="KW-0479">Metal-binding</keyword>
<dbReference type="PROSITE" id="PS51125">
    <property type="entry name" value="NHL"/>
    <property type="match status" value="1"/>
</dbReference>
<evidence type="ECO:0000259" key="8">
    <source>
        <dbReference type="PROSITE" id="PS50119"/>
    </source>
</evidence>
<keyword evidence="4" id="KW-0862">Zinc</keyword>
<evidence type="ECO:0000256" key="1">
    <source>
        <dbReference type="ARBA" id="ARBA00022723"/>
    </source>
</evidence>
<protein>
    <submittedName>
        <fullName evidence="9">TRIM56</fullName>
        <ecNumber evidence="9">2.3.2.27</ecNumber>
    </submittedName>
</protein>
<evidence type="ECO:0000256" key="5">
    <source>
        <dbReference type="PROSITE-ProRule" id="PRU00024"/>
    </source>
</evidence>
<dbReference type="Proteomes" id="UP000507470">
    <property type="component" value="Unassembled WGS sequence"/>
</dbReference>
<dbReference type="EMBL" id="CACVKT020005272">
    <property type="protein sequence ID" value="CAC5394298.1"/>
    <property type="molecule type" value="Genomic_DNA"/>
</dbReference>
<dbReference type="Gene3D" id="4.10.830.40">
    <property type="match status" value="1"/>
</dbReference>
<dbReference type="PROSITE" id="PS00518">
    <property type="entry name" value="ZF_RING_1"/>
    <property type="match status" value="1"/>
</dbReference>
<dbReference type="PANTHER" id="PTHR25462:SF296">
    <property type="entry name" value="MEIOTIC P26, ISOFORM F"/>
    <property type="match status" value="1"/>
</dbReference>
<organism evidence="9 10">
    <name type="scientific">Mytilus coruscus</name>
    <name type="common">Sea mussel</name>
    <dbReference type="NCBI Taxonomy" id="42192"/>
    <lineage>
        <taxon>Eukaryota</taxon>
        <taxon>Metazoa</taxon>
        <taxon>Spiralia</taxon>
        <taxon>Lophotrochozoa</taxon>
        <taxon>Mollusca</taxon>
        <taxon>Bivalvia</taxon>
        <taxon>Autobranchia</taxon>
        <taxon>Pteriomorphia</taxon>
        <taxon>Mytilida</taxon>
        <taxon>Mytiloidea</taxon>
        <taxon>Mytilidae</taxon>
        <taxon>Mytilinae</taxon>
        <taxon>Mytilus</taxon>
    </lineage>
</organism>
<name>A0A6J8CD10_MYTCO</name>
<dbReference type="SMART" id="SM00336">
    <property type="entry name" value="BBOX"/>
    <property type="match status" value="2"/>
</dbReference>
<dbReference type="GO" id="GO:0061630">
    <property type="term" value="F:ubiquitin protein ligase activity"/>
    <property type="evidence" value="ECO:0007669"/>
    <property type="project" value="UniProtKB-EC"/>
</dbReference>
<dbReference type="GO" id="GO:0008270">
    <property type="term" value="F:zinc ion binding"/>
    <property type="evidence" value="ECO:0007669"/>
    <property type="project" value="UniProtKB-KW"/>
</dbReference>
<dbReference type="OrthoDB" id="6042961at2759"/>
<dbReference type="Gene3D" id="3.30.160.60">
    <property type="entry name" value="Classic Zinc Finger"/>
    <property type="match status" value="1"/>
</dbReference>
<accession>A0A6J8CD10</accession>
<dbReference type="InterPro" id="IPR013083">
    <property type="entry name" value="Znf_RING/FYVE/PHD"/>
</dbReference>
<keyword evidence="2" id="KW-0677">Repeat</keyword>
<evidence type="ECO:0000259" key="7">
    <source>
        <dbReference type="PROSITE" id="PS50089"/>
    </source>
</evidence>
<feature type="repeat" description="NHL" evidence="6">
    <location>
        <begin position="603"/>
        <end position="628"/>
    </location>
</feature>
<dbReference type="PROSITE" id="PS50089">
    <property type="entry name" value="ZF_RING_2"/>
    <property type="match status" value="1"/>
</dbReference>
<dbReference type="InterPro" id="IPR000315">
    <property type="entry name" value="Znf_B-box"/>
</dbReference>
<keyword evidence="9" id="KW-0012">Acyltransferase</keyword>
<dbReference type="AlphaFoldDB" id="A0A6J8CD10"/>
<keyword evidence="9" id="KW-0808">Transferase</keyword>
<dbReference type="PANTHER" id="PTHR25462">
    <property type="entry name" value="BONUS, ISOFORM C-RELATED"/>
    <property type="match status" value="1"/>
</dbReference>
<evidence type="ECO:0000256" key="2">
    <source>
        <dbReference type="ARBA" id="ARBA00022737"/>
    </source>
</evidence>
<dbReference type="Pfam" id="PF00097">
    <property type="entry name" value="zf-C3HC4"/>
    <property type="match status" value="1"/>
</dbReference>
<feature type="domain" description="RING-type" evidence="7">
    <location>
        <begin position="60"/>
        <end position="103"/>
    </location>
</feature>
<evidence type="ECO:0000256" key="3">
    <source>
        <dbReference type="ARBA" id="ARBA00022771"/>
    </source>
</evidence>
<dbReference type="Pfam" id="PF00643">
    <property type="entry name" value="zf-B_box"/>
    <property type="match status" value="1"/>
</dbReference>
<sequence>MADEDNSDQPVRKSRNVKFMERIDSSEEVINTDREGYKTPTLNERPNIKTKESEDKFDWCGLCYEDFQDPRILPCMHTFCFKCLDEFVEQTLEDNKFPCPLCKINTTIPNGGVTAFKSNIYVSAMQASLQMEAKKSACETCEEALEAQTYCLECKQNFCNKCGNIHLKMKLSKEHHLVNSLQMAEKDGHRMKSYTFCDDHRQEITLYCCDCSIPLCDACQTDSHEEHDLQNIVEYARETKQDLQNSIDLLNNYLPSLKDRLTDVQLYEKEFITAKQHLAGVIKARAVALHKEIDDVSDKFLEEIEKEIQVEEDRAKIFKSRVSEAVRFASQQITAANHYISFGSNPDVAAGKDTLRRHLHAAFKLLPVGFIPRVNVIFSSSNSGDTFSREMFGNISKRGKLNMDLKQEASYKVPGQHLIRGIAPVSGGKAWVACGFDQRLHLINRLGSRIRTIRLGKEIDIDYVTSDSNDSVYISCRKNRCVKVLNRDVRIRDLAILNDYPRGIALSHTSDLLVCATKSSTYDNYKHSDKNVVMKYTHNGKAITEFERSKQHMKYPRRIAENINGDIYVSDHKESCVHVLTLEGRHKRKYMGTEGNLIGEPCGLTCDRYGHVLVTDYKNHRVHLLDQQGQHLCNILTEKDGIKNPFSVAVDDDGFLWLGCSLGMVHIFQYLL</sequence>
<proteinExistence type="predicted"/>
<keyword evidence="3 5" id="KW-0863">Zinc-finger</keyword>
<dbReference type="SUPFAM" id="SSF57845">
    <property type="entry name" value="B-box zinc-binding domain"/>
    <property type="match status" value="1"/>
</dbReference>
<dbReference type="InterPro" id="IPR011042">
    <property type="entry name" value="6-blade_b-propeller_TolB-like"/>
</dbReference>
<gene>
    <name evidence="9" type="ORF">MCOR_29058</name>
</gene>
<dbReference type="InterPro" id="IPR047153">
    <property type="entry name" value="TRIM45/56/19-like"/>
</dbReference>
<dbReference type="CDD" id="cd05819">
    <property type="entry name" value="NHL"/>
    <property type="match status" value="1"/>
</dbReference>
<dbReference type="PROSITE" id="PS50119">
    <property type="entry name" value="ZF_BBOX"/>
    <property type="match status" value="2"/>
</dbReference>
<evidence type="ECO:0000256" key="6">
    <source>
        <dbReference type="PROSITE-ProRule" id="PRU00504"/>
    </source>
</evidence>
<reference evidence="9 10" key="1">
    <citation type="submission" date="2020-06" db="EMBL/GenBank/DDBJ databases">
        <authorList>
            <person name="Li R."/>
            <person name="Bekaert M."/>
        </authorList>
    </citation>
    <scope>NUCLEOTIDE SEQUENCE [LARGE SCALE GENOMIC DNA]</scope>
    <source>
        <strain evidence="10">wild</strain>
    </source>
</reference>
<dbReference type="InterPro" id="IPR018957">
    <property type="entry name" value="Znf_C3HC4_RING-type"/>
</dbReference>
<dbReference type="EC" id="2.3.2.27" evidence="9"/>
<dbReference type="CDD" id="cd19757">
    <property type="entry name" value="Bbox1"/>
    <property type="match status" value="1"/>
</dbReference>
<dbReference type="SUPFAM" id="SSF101898">
    <property type="entry name" value="NHL repeat"/>
    <property type="match status" value="1"/>
</dbReference>
<dbReference type="SMART" id="SM00184">
    <property type="entry name" value="RING"/>
    <property type="match status" value="1"/>
</dbReference>
<evidence type="ECO:0000313" key="9">
    <source>
        <dbReference type="EMBL" id="CAC5394298.1"/>
    </source>
</evidence>
<evidence type="ECO:0000256" key="4">
    <source>
        <dbReference type="ARBA" id="ARBA00022833"/>
    </source>
</evidence>
<dbReference type="InterPro" id="IPR017907">
    <property type="entry name" value="Znf_RING_CS"/>
</dbReference>
<dbReference type="InterPro" id="IPR001258">
    <property type="entry name" value="NHL_repeat"/>
</dbReference>